<sequence length="51" mass="5720">MLILLVSTWVLATGRIPPDRPPCELSSSELIEFWADDHTAGTLNPLQERQT</sequence>
<accession>A0ABZ1SQE5</accession>
<name>A0ABZ1SQE5_9ACTN</name>
<proteinExistence type="predicted"/>
<evidence type="ECO:0008006" key="3">
    <source>
        <dbReference type="Google" id="ProtNLM"/>
    </source>
</evidence>
<evidence type="ECO:0000313" key="1">
    <source>
        <dbReference type="EMBL" id="WUP75240.1"/>
    </source>
</evidence>
<evidence type="ECO:0000313" key="2">
    <source>
        <dbReference type="Proteomes" id="UP001432011"/>
    </source>
</evidence>
<gene>
    <name evidence="1" type="ORF">OG913_38880</name>
</gene>
<dbReference type="RefSeq" id="WP_168066557.1">
    <property type="nucleotide sequence ID" value="NZ_CP108085.1"/>
</dbReference>
<protein>
    <recommendedName>
        <fullName evidence="3">Integrase</fullName>
    </recommendedName>
</protein>
<dbReference type="Proteomes" id="UP001432011">
    <property type="component" value="Chromosome"/>
</dbReference>
<reference evidence="1" key="1">
    <citation type="submission" date="2022-10" db="EMBL/GenBank/DDBJ databases">
        <title>The complete genomes of actinobacterial strains from the NBC collection.</title>
        <authorList>
            <person name="Joergensen T.S."/>
            <person name="Alvarez Arevalo M."/>
            <person name="Sterndorff E.B."/>
            <person name="Faurdal D."/>
            <person name="Vuksanovic O."/>
            <person name="Mourched A.-S."/>
            <person name="Charusanti P."/>
            <person name="Shaw S."/>
            <person name="Blin K."/>
            <person name="Weber T."/>
        </authorList>
    </citation>
    <scope>NUCLEOTIDE SEQUENCE</scope>
    <source>
        <strain evidence="1">NBC_00254</strain>
    </source>
</reference>
<keyword evidence="2" id="KW-1185">Reference proteome</keyword>
<dbReference type="EMBL" id="CP108085">
    <property type="protein sequence ID" value="WUP75240.1"/>
    <property type="molecule type" value="Genomic_DNA"/>
</dbReference>
<organism evidence="1 2">
    <name type="scientific">Microbispora hainanensis</name>
    <dbReference type="NCBI Taxonomy" id="568844"/>
    <lineage>
        <taxon>Bacteria</taxon>
        <taxon>Bacillati</taxon>
        <taxon>Actinomycetota</taxon>
        <taxon>Actinomycetes</taxon>
        <taxon>Streptosporangiales</taxon>
        <taxon>Streptosporangiaceae</taxon>
        <taxon>Microbispora</taxon>
    </lineage>
</organism>